<dbReference type="eggNOG" id="ENOG502SHZM">
    <property type="taxonomic scope" value="Eukaryota"/>
</dbReference>
<dbReference type="Proteomes" id="UP000016931">
    <property type="component" value="Unassembled WGS sequence"/>
</dbReference>
<evidence type="ECO:0000313" key="7">
    <source>
        <dbReference type="Proteomes" id="UP000016931"/>
    </source>
</evidence>
<dbReference type="GO" id="GO:0005634">
    <property type="term" value="C:nucleus"/>
    <property type="evidence" value="ECO:0007669"/>
    <property type="project" value="TreeGrafter"/>
</dbReference>
<gene>
    <name evidence="6" type="ORF">SEPMUDRAFT_38644</name>
</gene>
<dbReference type="InterPro" id="IPR036864">
    <property type="entry name" value="Zn2-C6_fun-type_DNA-bd_sf"/>
</dbReference>
<dbReference type="PROSITE" id="PS00463">
    <property type="entry name" value="ZN2_CY6_FUNGAL_1"/>
    <property type="match status" value="1"/>
</dbReference>
<evidence type="ECO:0000313" key="6">
    <source>
        <dbReference type="EMBL" id="EMF15088.1"/>
    </source>
</evidence>
<dbReference type="GO" id="GO:0000435">
    <property type="term" value="P:positive regulation of transcription from RNA polymerase II promoter by galactose"/>
    <property type="evidence" value="ECO:0007669"/>
    <property type="project" value="TreeGrafter"/>
</dbReference>
<keyword evidence="4" id="KW-0539">Nucleus</keyword>
<organism evidence="6 7">
    <name type="scientific">Sphaerulina musiva (strain SO2202)</name>
    <name type="common">Poplar stem canker fungus</name>
    <name type="synonym">Septoria musiva</name>
    <dbReference type="NCBI Taxonomy" id="692275"/>
    <lineage>
        <taxon>Eukaryota</taxon>
        <taxon>Fungi</taxon>
        <taxon>Dikarya</taxon>
        <taxon>Ascomycota</taxon>
        <taxon>Pezizomycotina</taxon>
        <taxon>Dothideomycetes</taxon>
        <taxon>Dothideomycetidae</taxon>
        <taxon>Mycosphaerellales</taxon>
        <taxon>Mycosphaerellaceae</taxon>
        <taxon>Sphaerulina</taxon>
    </lineage>
</organism>
<sequence>MFNTFQVITSSEIATTGRGGRPQRSPRRISTANACVECRRRKIRCDGLQPCAQCEWFRIPDRCMYSKPTQRVVPPKRIVERLQSQVDQYQAIVAQLFPGKDLQEVVALSRDGMIDLAMNLSAAGTCRDHHHGRPLARLQSVSKSEGMNNGHDASEETPDQCLELEDLKRLHDIIQGTPDDIVQGLSLVDEASSSYVGVSSITTAIKVMFETVPRARSFIMPAQTVGSSVEGTCSRPHDLDPDPDELPPESIGIKLIDSYFAHVHILMPMLDEESFRYRYQHQSRRDPPWLCLLNMVFALGSLSRSTCDSEEHLVYYQRARKHMDTETFGSGNLLTLQAFALLSGCYLRFLNRSNEAYAIMGATLRMAIAQGLHRDSEAPPTVSVACQGDAETTTEARRRTWWTLYVLDTWASSTTGQPLLGRAVAGMTTRFPRLPEQLDDTQHTGLLPLRHNVAYCKLATKVQDAVAANITIPFEELQALDIELERWHEELPPILRDAIERHCPGVLLTPRAIMHWRYQNLKLLMCRPTLLATALRGSSWSTMSADQRLIVGRCRMFATQTIADIETSCQENLVAGGHAVWMMYQAVMVPLVSLYSNLARPSASDDEIESWEQDVEKAITFFDRMQPWSLAAGKCRDTVQQLYNAMKLVAQESVAPRPQADASAPLSTVCEPQTMVQHDSVHIAETISPNINSDAVMTDFWDDMMRELPNCFNPQYEWWTPQDWPS</sequence>
<dbReference type="GO" id="GO:0000978">
    <property type="term" value="F:RNA polymerase II cis-regulatory region sequence-specific DNA binding"/>
    <property type="evidence" value="ECO:0007669"/>
    <property type="project" value="TreeGrafter"/>
</dbReference>
<evidence type="ECO:0000256" key="3">
    <source>
        <dbReference type="ARBA" id="ARBA00023163"/>
    </source>
</evidence>
<proteinExistence type="predicted"/>
<dbReference type="CDD" id="cd12148">
    <property type="entry name" value="fungal_TF_MHR"/>
    <property type="match status" value="1"/>
</dbReference>
<feature type="domain" description="Zn(2)-C6 fungal-type" evidence="5">
    <location>
        <begin position="34"/>
        <end position="65"/>
    </location>
</feature>
<protein>
    <recommendedName>
        <fullName evidence="5">Zn(2)-C6 fungal-type domain-containing protein</fullName>
    </recommendedName>
</protein>
<dbReference type="SMART" id="SM00906">
    <property type="entry name" value="Fungal_trans"/>
    <property type="match status" value="1"/>
</dbReference>
<evidence type="ECO:0000256" key="2">
    <source>
        <dbReference type="ARBA" id="ARBA00023015"/>
    </source>
</evidence>
<dbReference type="Pfam" id="PF00172">
    <property type="entry name" value="Zn_clus"/>
    <property type="match status" value="1"/>
</dbReference>
<dbReference type="SMART" id="SM00066">
    <property type="entry name" value="GAL4"/>
    <property type="match status" value="1"/>
</dbReference>
<dbReference type="HOGENOM" id="CLU_008599_1_1_1"/>
<dbReference type="GO" id="GO:0000981">
    <property type="term" value="F:DNA-binding transcription factor activity, RNA polymerase II-specific"/>
    <property type="evidence" value="ECO:0007669"/>
    <property type="project" value="InterPro"/>
</dbReference>
<dbReference type="GO" id="GO:0006351">
    <property type="term" value="P:DNA-templated transcription"/>
    <property type="evidence" value="ECO:0007669"/>
    <property type="project" value="InterPro"/>
</dbReference>
<keyword evidence="3" id="KW-0804">Transcription</keyword>
<dbReference type="PANTHER" id="PTHR47424">
    <property type="entry name" value="REGULATORY PROTEIN GAL4"/>
    <property type="match status" value="1"/>
</dbReference>
<keyword evidence="1" id="KW-0479">Metal-binding</keyword>
<keyword evidence="7" id="KW-1185">Reference proteome</keyword>
<dbReference type="Pfam" id="PF04082">
    <property type="entry name" value="Fungal_trans"/>
    <property type="match status" value="1"/>
</dbReference>
<dbReference type="PROSITE" id="PS50048">
    <property type="entry name" value="ZN2_CY6_FUNGAL_2"/>
    <property type="match status" value="1"/>
</dbReference>
<dbReference type="AlphaFoldDB" id="M3CMP8"/>
<dbReference type="InterPro" id="IPR051127">
    <property type="entry name" value="Fungal_SecMet_Regulators"/>
</dbReference>
<dbReference type="CDD" id="cd00067">
    <property type="entry name" value="GAL4"/>
    <property type="match status" value="1"/>
</dbReference>
<dbReference type="GeneID" id="27905849"/>
<dbReference type="OrthoDB" id="3362851at2759"/>
<dbReference type="RefSeq" id="XP_016763209.1">
    <property type="nucleotide sequence ID" value="XM_016908712.1"/>
</dbReference>
<accession>M3CMP8</accession>
<dbReference type="Gene3D" id="4.10.240.10">
    <property type="entry name" value="Zn(2)-C6 fungal-type DNA-binding domain"/>
    <property type="match status" value="1"/>
</dbReference>
<dbReference type="SUPFAM" id="SSF57701">
    <property type="entry name" value="Zn2/Cys6 DNA-binding domain"/>
    <property type="match status" value="1"/>
</dbReference>
<keyword evidence="2" id="KW-0805">Transcription regulation</keyword>
<evidence type="ECO:0000256" key="1">
    <source>
        <dbReference type="ARBA" id="ARBA00022723"/>
    </source>
</evidence>
<reference evidence="6 7" key="1">
    <citation type="journal article" date="2012" name="PLoS Pathog.">
        <title>Diverse lifestyles and strategies of plant pathogenesis encoded in the genomes of eighteen Dothideomycetes fungi.</title>
        <authorList>
            <person name="Ohm R.A."/>
            <person name="Feau N."/>
            <person name="Henrissat B."/>
            <person name="Schoch C.L."/>
            <person name="Horwitz B.A."/>
            <person name="Barry K.W."/>
            <person name="Condon B.J."/>
            <person name="Copeland A.C."/>
            <person name="Dhillon B."/>
            <person name="Glaser F."/>
            <person name="Hesse C.N."/>
            <person name="Kosti I."/>
            <person name="LaButti K."/>
            <person name="Lindquist E.A."/>
            <person name="Lucas S."/>
            <person name="Salamov A.A."/>
            <person name="Bradshaw R.E."/>
            <person name="Ciuffetti L."/>
            <person name="Hamelin R.C."/>
            <person name="Kema G.H.J."/>
            <person name="Lawrence C."/>
            <person name="Scott J.A."/>
            <person name="Spatafora J.W."/>
            <person name="Turgeon B.G."/>
            <person name="de Wit P.J.G.M."/>
            <person name="Zhong S."/>
            <person name="Goodwin S.B."/>
            <person name="Grigoriev I.V."/>
        </authorList>
    </citation>
    <scope>NUCLEOTIDE SEQUENCE [LARGE SCALE GENOMIC DNA]</scope>
    <source>
        <strain evidence="6 7">SO2202</strain>
    </source>
</reference>
<dbReference type="GO" id="GO:0008270">
    <property type="term" value="F:zinc ion binding"/>
    <property type="evidence" value="ECO:0007669"/>
    <property type="project" value="InterPro"/>
</dbReference>
<name>M3CMP8_SPHMS</name>
<evidence type="ECO:0000256" key="4">
    <source>
        <dbReference type="ARBA" id="ARBA00023242"/>
    </source>
</evidence>
<evidence type="ECO:0000259" key="5">
    <source>
        <dbReference type="PROSITE" id="PS50048"/>
    </source>
</evidence>
<dbReference type="EMBL" id="KB456261">
    <property type="protein sequence ID" value="EMF15088.1"/>
    <property type="molecule type" value="Genomic_DNA"/>
</dbReference>
<dbReference type="PANTHER" id="PTHR47424:SF5">
    <property type="entry name" value="ZN(II)2CYS6 TRANSCRIPTION FACTOR (EUROFUNG)"/>
    <property type="match status" value="1"/>
</dbReference>
<dbReference type="OMA" id="LQTMPEE"/>
<dbReference type="InterPro" id="IPR001138">
    <property type="entry name" value="Zn2Cys6_DnaBD"/>
</dbReference>
<dbReference type="InterPro" id="IPR007219">
    <property type="entry name" value="XnlR_reg_dom"/>
</dbReference>